<feature type="transmembrane region" description="Helical" evidence="9">
    <location>
        <begin position="43"/>
        <end position="60"/>
    </location>
</feature>
<comment type="caution">
    <text evidence="10">The sequence shown here is derived from an EMBL/GenBank/DDBJ whole genome shotgun (WGS) entry which is preliminary data.</text>
</comment>
<comment type="subcellular location">
    <subcellularLocation>
        <location evidence="1">Cell membrane</location>
        <topology evidence="1">Multi-pass membrane protein</topology>
    </subcellularLocation>
</comment>
<sequence length="289" mass="30452">MIALLPQVIVDGLLTGSIYAIVAIGLTMVFGVMRIVNFAHGDFLMIGLYVTYIFSAWLGIEPYIAVIAILPLVTLLASLSFRFLIRPIIGTSEHNQVVVTLGISLILQNVALVVFSADLRTIPSAFSSSKFYIGDVIIRSTAAVACVVSIAVCIGLYLFLKNTALGRSIRATAEDAAAAQLCGISSERMYMLAFCLGVGSLGLVAPLIAPIYYVSPSSGVTFTLTAFIIVVLGSLGNFLGALAGGLIIGVVESIGSLLTSGSMSNILTYGLFILILLFRPSGLFGRARL</sequence>
<keyword evidence="4 9" id="KW-0812">Transmembrane</keyword>
<feature type="transmembrane region" description="Helical" evidence="9">
    <location>
        <begin position="66"/>
        <end position="85"/>
    </location>
</feature>
<keyword evidence="6 9" id="KW-1133">Transmembrane helix</keyword>
<evidence type="ECO:0000313" key="11">
    <source>
        <dbReference type="Proteomes" id="UP001595711"/>
    </source>
</evidence>
<dbReference type="CDD" id="cd06582">
    <property type="entry name" value="TM_PBP1_LivH_like"/>
    <property type="match status" value="1"/>
</dbReference>
<evidence type="ECO:0000256" key="1">
    <source>
        <dbReference type="ARBA" id="ARBA00004651"/>
    </source>
</evidence>
<dbReference type="PANTHER" id="PTHR11795:SF445">
    <property type="entry name" value="AMINO ACID ABC TRANSPORTER PERMEASE PROTEIN"/>
    <property type="match status" value="1"/>
</dbReference>
<evidence type="ECO:0000256" key="3">
    <source>
        <dbReference type="ARBA" id="ARBA00022475"/>
    </source>
</evidence>
<name>A0ABV7VCV8_9PROT</name>
<comment type="similarity">
    <text evidence="8">Belongs to the binding-protein-dependent transport system permease family. LivHM subfamily.</text>
</comment>
<evidence type="ECO:0000256" key="5">
    <source>
        <dbReference type="ARBA" id="ARBA00022970"/>
    </source>
</evidence>
<evidence type="ECO:0000256" key="9">
    <source>
        <dbReference type="SAM" id="Phobius"/>
    </source>
</evidence>
<reference evidence="11" key="1">
    <citation type="journal article" date="2019" name="Int. J. Syst. Evol. Microbiol.">
        <title>The Global Catalogue of Microorganisms (GCM) 10K type strain sequencing project: providing services to taxonomists for standard genome sequencing and annotation.</title>
        <authorList>
            <consortium name="The Broad Institute Genomics Platform"/>
            <consortium name="The Broad Institute Genome Sequencing Center for Infectious Disease"/>
            <person name="Wu L."/>
            <person name="Ma J."/>
        </authorList>
    </citation>
    <scope>NUCLEOTIDE SEQUENCE [LARGE SCALE GENOMIC DNA]</scope>
    <source>
        <strain evidence="11">KCTC 42182</strain>
    </source>
</reference>
<keyword evidence="7 9" id="KW-0472">Membrane</keyword>
<dbReference type="InterPro" id="IPR001851">
    <property type="entry name" value="ABC_transp_permease"/>
</dbReference>
<keyword evidence="2" id="KW-0813">Transport</keyword>
<evidence type="ECO:0000256" key="8">
    <source>
        <dbReference type="ARBA" id="ARBA00037998"/>
    </source>
</evidence>
<feature type="transmembrane region" description="Helical" evidence="9">
    <location>
        <begin position="226"/>
        <end position="254"/>
    </location>
</feature>
<dbReference type="EMBL" id="JBHRYJ010000001">
    <property type="protein sequence ID" value="MFC3674897.1"/>
    <property type="molecule type" value="Genomic_DNA"/>
</dbReference>
<evidence type="ECO:0000256" key="6">
    <source>
        <dbReference type="ARBA" id="ARBA00022989"/>
    </source>
</evidence>
<keyword evidence="5" id="KW-0029">Amino-acid transport</keyword>
<keyword evidence="11" id="KW-1185">Reference proteome</keyword>
<evidence type="ECO:0000256" key="7">
    <source>
        <dbReference type="ARBA" id="ARBA00023136"/>
    </source>
</evidence>
<keyword evidence="3" id="KW-1003">Cell membrane</keyword>
<feature type="transmembrane region" description="Helical" evidence="9">
    <location>
        <begin position="12"/>
        <end position="36"/>
    </location>
</feature>
<gene>
    <name evidence="10" type="ORF">ACFOOQ_05025</name>
</gene>
<dbReference type="RefSeq" id="WP_379722460.1">
    <property type="nucleotide sequence ID" value="NZ_JBHRYJ010000001.1"/>
</dbReference>
<evidence type="ECO:0000256" key="4">
    <source>
        <dbReference type="ARBA" id="ARBA00022692"/>
    </source>
</evidence>
<protein>
    <submittedName>
        <fullName evidence="10">Branched-chain amino acid ABC transporter permease</fullName>
    </submittedName>
</protein>
<feature type="transmembrane region" description="Helical" evidence="9">
    <location>
        <begin position="137"/>
        <end position="160"/>
    </location>
</feature>
<organism evidence="10 11">
    <name type="scientific">Ferrovibrio xuzhouensis</name>
    <dbReference type="NCBI Taxonomy" id="1576914"/>
    <lineage>
        <taxon>Bacteria</taxon>
        <taxon>Pseudomonadati</taxon>
        <taxon>Pseudomonadota</taxon>
        <taxon>Alphaproteobacteria</taxon>
        <taxon>Rhodospirillales</taxon>
        <taxon>Rhodospirillaceae</taxon>
        <taxon>Ferrovibrio</taxon>
    </lineage>
</organism>
<dbReference type="Pfam" id="PF02653">
    <property type="entry name" value="BPD_transp_2"/>
    <property type="match status" value="1"/>
</dbReference>
<feature type="transmembrane region" description="Helical" evidence="9">
    <location>
        <begin position="266"/>
        <end position="284"/>
    </location>
</feature>
<dbReference type="PANTHER" id="PTHR11795">
    <property type="entry name" value="BRANCHED-CHAIN AMINO ACID TRANSPORT SYSTEM PERMEASE PROTEIN LIVH"/>
    <property type="match status" value="1"/>
</dbReference>
<dbReference type="InterPro" id="IPR052157">
    <property type="entry name" value="BCAA_transport_permease"/>
</dbReference>
<feature type="transmembrane region" description="Helical" evidence="9">
    <location>
        <begin position="190"/>
        <end position="214"/>
    </location>
</feature>
<proteinExistence type="inferred from homology"/>
<accession>A0ABV7VCV8</accession>
<dbReference type="Proteomes" id="UP001595711">
    <property type="component" value="Unassembled WGS sequence"/>
</dbReference>
<evidence type="ECO:0000256" key="2">
    <source>
        <dbReference type="ARBA" id="ARBA00022448"/>
    </source>
</evidence>
<feature type="transmembrane region" description="Helical" evidence="9">
    <location>
        <begin position="97"/>
        <end position="117"/>
    </location>
</feature>
<evidence type="ECO:0000313" key="10">
    <source>
        <dbReference type="EMBL" id="MFC3674897.1"/>
    </source>
</evidence>